<evidence type="ECO:0000256" key="1">
    <source>
        <dbReference type="ARBA" id="ARBA00001971"/>
    </source>
</evidence>
<dbReference type="InterPro" id="IPR001128">
    <property type="entry name" value="Cyt_P450"/>
</dbReference>
<dbReference type="PRINTS" id="PR00463">
    <property type="entry name" value="EP450I"/>
</dbReference>
<dbReference type="GO" id="GO:0004497">
    <property type="term" value="F:monooxygenase activity"/>
    <property type="evidence" value="ECO:0007669"/>
    <property type="project" value="UniProtKB-KW"/>
</dbReference>
<dbReference type="Proteomes" id="UP000664534">
    <property type="component" value="Unassembled WGS sequence"/>
</dbReference>
<evidence type="ECO:0000256" key="3">
    <source>
        <dbReference type="ARBA" id="ARBA00022723"/>
    </source>
</evidence>
<proteinExistence type="inferred from homology"/>
<evidence type="ECO:0000256" key="2">
    <source>
        <dbReference type="ARBA" id="ARBA00010617"/>
    </source>
</evidence>
<keyword evidence="3 5" id="KW-0479">Metal-binding</keyword>
<comment type="similarity">
    <text evidence="2 6">Belongs to the cytochrome P450 family.</text>
</comment>
<gene>
    <name evidence="7" type="ORF">IMSHALPRED_004214</name>
</gene>
<comment type="cofactor">
    <cofactor evidence="1 5">
        <name>heme</name>
        <dbReference type="ChEBI" id="CHEBI:30413"/>
    </cofactor>
</comment>
<keyword evidence="4 5" id="KW-0408">Iron</keyword>
<accession>A0A8H3IET3</accession>
<dbReference type="GO" id="GO:0020037">
    <property type="term" value="F:heme binding"/>
    <property type="evidence" value="ECO:0007669"/>
    <property type="project" value="InterPro"/>
</dbReference>
<keyword evidence="6" id="KW-0560">Oxidoreductase</keyword>
<protein>
    <recommendedName>
        <fullName evidence="9">Cytochrome P450</fullName>
    </recommendedName>
</protein>
<keyword evidence="8" id="KW-1185">Reference proteome</keyword>
<name>A0A8H3IET3_9LECA</name>
<dbReference type="InterPro" id="IPR050121">
    <property type="entry name" value="Cytochrome_P450_monoxygenase"/>
</dbReference>
<evidence type="ECO:0000256" key="6">
    <source>
        <dbReference type="RuleBase" id="RU000461"/>
    </source>
</evidence>
<evidence type="ECO:0008006" key="9">
    <source>
        <dbReference type="Google" id="ProtNLM"/>
    </source>
</evidence>
<sequence>MFLATTNSVRIYKPGTKFDKETGFYQSFPPADHSIFQILETKEAMARKNMMNPYFSQEAIRRAEPLIQTFTTKFLTILERAALEARPVNMSMGFKCLAADTNMNFSFQKPLGALDAPDFDFPLVRATDASIKDVQWVLYFPKMFRSLFDAIELLPQRIVDRYFEPLAQMKLLTSTSRDRILELKQRSTVDRLPTVFDTMLNPNLEKGQFAPSLDELTADAVFLLIAGTDTTAHNLILATYNTLTNPSILASLKAELREAMPNKDSFLDWAALEKLPYLRGIIKESLRSSSGAPGNLPRVVPPTGAVFCGREIAPGTLVSCSTHVHHTDPDIFEDPMAFRPERWLQNDATEMEKNLLSFSRGSRMCPGIKYAFAFLANDSRRLIFFLAYAELYLTLAHLFRRFDLELYQTTPEDMEWKDVTVPRMKGHLKLLVRQAKD</sequence>
<reference evidence="7" key="1">
    <citation type="submission" date="2021-03" db="EMBL/GenBank/DDBJ databases">
        <authorList>
            <person name="Tagirdzhanova G."/>
        </authorList>
    </citation>
    <scope>NUCLEOTIDE SEQUENCE</scope>
</reference>
<dbReference type="PANTHER" id="PTHR24305">
    <property type="entry name" value="CYTOCHROME P450"/>
    <property type="match status" value="1"/>
</dbReference>
<dbReference type="InterPro" id="IPR017972">
    <property type="entry name" value="Cyt_P450_CS"/>
</dbReference>
<dbReference type="PROSITE" id="PS00086">
    <property type="entry name" value="CYTOCHROME_P450"/>
    <property type="match status" value="1"/>
</dbReference>
<evidence type="ECO:0000256" key="5">
    <source>
        <dbReference type="PIRSR" id="PIRSR602401-1"/>
    </source>
</evidence>
<evidence type="ECO:0000256" key="4">
    <source>
        <dbReference type="ARBA" id="ARBA00023004"/>
    </source>
</evidence>
<dbReference type="SUPFAM" id="SSF48264">
    <property type="entry name" value="Cytochrome P450"/>
    <property type="match status" value="1"/>
</dbReference>
<keyword evidence="5 6" id="KW-0349">Heme</keyword>
<evidence type="ECO:0000313" key="8">
    <source>
        <dbReference type="Proteomes" id="UP000664534"/>
    </source>
</evidence>
<feature type="binding site" description="axial binding residue" evidence="5">
    <location>
        <position position="365"/>
    </location>
    <ligand>
        <name>heme</name>
        <dbReference type="ChEBI" id="CHEBI:30413"/>
    </ligand>
    <ligandPart>
        <name>Fe</name>
        <dbReference type="ChEBI" id="CHEBI:18248"/>
    </ligandPart>
</feature>
<dbReference type="OrthoDB" id="3945418at2759"/>
<keyword evidence="6" id="KW-0503">Monooxygenase</keyword>
<evidence type="ECO:0000313" key="7">
    <source>
        <dbReference type="EMBL" id="CAF9918115.1"/>
    </source>
</evidence>
<dbReference type="InterPro" id="IPR036396">
    <property type="entry name" value="Cyt_P450_sf"/>
</dbReference>
<dbReference type="GO" id="GO:0005506">
    <property type="term" value="F:iron ion binding"/>
    <property type="evidence" value="ECO:0007669"/>
    <property type="project" value="InterPro"/>
</dbReference>
<organism evidence="7 8">
    <name type="scientific">Imshaugia aleurites</name>
    <dbReference type="NCBI Taxonomy" id="172621"/>
    <lineage>
        <taxon>Eukaryota</taxon>
        <taxon>Fungi</taxon>
        <taxon>Dikarya</taxon>
        <taxon>Ascomycota</taxon>
        <taxon>Pezizomycotina</taxon>
        <taxon>Lecanoromycetes</taxon>
        <taxon>OSLEUM clade</taxon>
        <taxon>Lecanoromycetidae</taxon>
        <taxon>Lecanorales</taxon>
        <taxon>Lecanorineae</taxon>
        <taxon>Parmeliaceae</taxon>
        <taxon>Imshaugia</taxon>
    </lineage>
</organism>
<comment type="caution">
    <text evidence="7">The sequence shown here is derived from an EMBL/GenBank/DDBJ whole genome shotgun (WGS) entry which is preliminary data.</text>
</comment>
<dbReference type="CDD" id="cd11062">
    <property type="entry name" value="CYP58-like"/>
    <property type="match status" value="1"/>
</dbReference>
<dbReference type="EMBL" id="CAJPDT010000020">
    <property type="protein sequence ID" value="CAF9918115.1"/>
    <property type="molecule type" value="Genomic_DNA"/>
</dbReference>
<dbReference type="InterPro" id="IPR002401">
    <property type="entry name" value="Cyt_P450_E_grp-I"/>
</dbReference>
<dbReference type="Gene3D" id="1.10.630.10">
    <property type="entry name" value="Cytochrome P450"/>
    <property type="match status" value="1"/>
</dbReference>
<dbReference type="Pfam" id="PF00067">
    <property type="entry name" value="p450"/>
    <property type="match status" value="1"/>
</dbReference>
<dbReference type="AlphaFoldDB" id="A0A8H3IET3"/>
<dbReference type="PANTHER" id="PTHR24305:SF166">
    <property type="entry name" value="CYTOCHROME P450 12A4, MITOCHONDRIAL-RELATED"/>
    <property type="match status" value="1"/>
</dbReference>
<dbReference type="GO" id="GO:0016705">
    <property type="term" value="F:oxidoreductase activity, acting on paired donors, with incorporation or reduction of molecular oxygen"/>
    <property type="evidence" value="ECO:0007669"/>
    <property type="project" value="InterPro"/>
</dbReference>